<feature type="transmembrane region" description="Helical" evidence="1">
    <location>
        <begin position="39"/>
        <end position="60"/>
    </location>
</feature>
<dbReference type="AlphaFoldDB" id="A0A4R7ZWN5"/>
<evidence type="ECO:0000313" key="2">
    <source>
        <dbReference type="EMBL" id="TDW22165.1"/>
    </source>
</evidence>
<organism evidence="2 3">
    <name type="scientific">Kribbella kalugense</name>
    <dbReference type="NCBI Taxonomy" id="2512221"/>
    <lineage>
        <taxon>Bacteria</taxon>
        <taxon>Bacillati</taxon>
        <taxon>Actinomycetota</taxon>
        <taxon>Actinomycetes</taxon>
        <taxon>Propionibacteriales</taxon>
        <taxon>Kribbellaceae</taxon>
        <taxon>Kribbella</taxon>
    </lineage>
</organism>
<dbReference type="OrthoDB" id="3821186at2"/>
<dbReference type="Proteomes" id="UP000295447">
    <property type="component" value="Unassembled WGS sequence"/>
</dbReference>
<dbReference type="SUPFAM" id="SSF82171">
    <property type="entry name" value="DPP6 N-terminal domain-like"/>
    <property type="match status" value="1"/>
</dbReference>
<keyword evidence="1" id="KW-0812">Transmembrane</keyword>
<evidence type="ECO:0000313" key="3">
    <source>
        <dbReference type="Proteomes" id="UP000295447"/>
    </source>
</evidence>
<keyword evidence="1" id="KW-1133">Transmembrane helix</keyword>
<dbReference type="RefSeq" id="WP_134115785.1">
    <property type="nucleotide sequence ID" value="NZ_SODF01000001.1"/>
</dbReference>
<sequence>MNDLLRDTLAERADGAEPPPLDLDAIVAAGNRQISRRRALTVLGGAVATAAVAVGTATVIRPHNTQPQPARPIPFAQRRPTFALGNNIHYGDDVISVAPYKINAFVQTDAGFVFLDSGNKIHIVDRDGVRGLGKGAWTLTADHRGSLVAWAEGFNDHYESVVYDVAADRELVRTPVGNKIPPNVSLAYGPEIVAIDGTDAYFGTLDGLYRWDITTNKGELIADVSPVAVRTVVAGQIVYQLPLSQPLTGTSLAIAKTVSATAPARFTGQQAFLSPGAKYLVTEPDDARPGIQPLWADLLMYDTTTARLTRFPRAYESMFFGQWLDDETFVAAGARPSAEVDLLAVTPRTGAVKVAVPGFSKLTFSTTAPRIPPFALPTGKPIYDLY</sequence>
<comment type="caution">
    <text evidence="2">The sequence shown here is derived from an EMBL/GenBank/DDBJ whole genome shotgun (WGS) entry which is preliminary data.</text>
</comment>
<evidence type="ECO:0000256" key="1">
    <source>
        <dbReference type="SAM" id="Phobius"/>
    </source>
</evidence>
<dbReference type="EMBL" id="SODF01000001">
    <property type="protein sequence ID" value="TDW22165.1"/>
    <property type="molecule type" value="Genomic_DNA"/>
</dbReference>
<protein>
    <submittedName>
        <fullName evidence="2">Uncharacterized protein</fullName>
    </submittedName>
</protein>
<name>A0A4R7ZWN5_9ACTN</name>
<proteinExistence type="predicted"/>
<keyword evidence="3" id="KW-1185">Reference proteome</keyword>
<accession>A0A4R7ZWN5</accession>
<keyword evidence="1" id="KW-0472">Membrane</keyword>
<reference evidence="2 3" key="1">
    <citation type="submission" date="2019-03" db="EMBL/GenBank/DDBJ databases">
        <title>Genomic Encyclopedia of Type Strains, Phase III (KMG-III): the genomes of soil and plant-associated and newly described type strains.</title>
        <authorList>
            <person name="Whitman W."/>
        </authorList>
    </citation>
    <scope>NUCLEOTIDE SEQUENCE [LARGE SCALE GENOMIC DNA]</scope>
    <source>
        <strain evidence="2 3">VKM Ac-2570</strain>
    </source>
</reference>
<gene>
    <name evidence="2" type="ORF">EV650_0999</name>
</gene>